<dbReference type="EMBL" id="JAGIOL010000001">
    <property type="protein sequence ID" value="MBP2437798.1"/>
    <property type="molecule type" value="Genomic_DNA"/>
</dbReference>
<evidence type="ECO:0000313" key="2">
    <source>
        <dbReference type="Proteomes" id="UP001519362"/>
    </source>
</evidence>
<accession>A0ABS4ZLC1</accession>
<dbReference type="Proteomes" id="UP001519362">
    <property type="component" value="Unassembled WGS sequence"/>
</dbReference>
<organism evidence="1 2">
    <name type="scientific">Microbacterium amylolyticum</name>
    <dbReference type="NCBI Taxonomy" id="936337"/>
    <lineage>
        <taxon>Bacteria</taxon>
        <taxon>Bacillati</taxon>
        <taxon>Actinomycetota</taxon>
        <taxon>Actinomycetes</taxon>
        <taxon>Micrococcales</taxon>
        <taxon>Microbacteriaceae</taxon>
        <taxon>Microbacterium</taxon>
    </lineage>
</organism>
<comment type="caution">
    <text evidence="1">The sequence shown here is derived from an EMBL/GenBank/DDBJ whole genome shotgun (WGS) entry which is preliminary data.</text>
</comment>
<keyword evidence="2" id="KW-1185">Reference proteome</keyword>
<proteinExistence type="predicted"/>
<name>A0ABS4ZLC1_9MICO</name>
<evidence type="ECO:0000313" key="1">
    <source>
        <dbReference type="EMBL" id="MBP2437798.1"/>
    </source>
</evidence>
<protein>
    <submittedName>
        <fullName evidence="1">Uncharacterized protein</fullName>
    </submittedName>
</protein>
<reference evidence="1 2" key="1">
    <citation type="submission" date="2021-03" db="EMBL/GenBank/DDBJ databases">
        <title>Sequencing the genomes of 1000 actinobacteria strains.</title>
        <authorList>
            <person name="Klenk H.-P."/>
        </authorList>
    </citation>
    <scope>NUCLEOTIDE SEQUENCE [LARGE SCALE GENOMIC DNA]</scope>
    <source>
        <strain evidence="1 2">DSM 24221</strain>
    </source>
</reference>
<dbReference type="RefSeq" id="WP_165133046.1">
    <property type="nucleotide sequence ID" value="NZ_CP049253.1"/>
</dbReference>
<gene>
    <name evidence="1" type="ORF">JOF34_002384</name>
</gene>
<sequence>MTPSASRHSSPVPWAVERAGAHPIVTNASDEPLEYVKALVFDGNERLHAESWGLVLPGDHSELCLCGIEPSDASVALIWFRAGDNQELLWRFVL</sequence>